<protein>
    <submittedName>
        <fullName evidence="1">Uncharacterized protein</fullName>
    </submittedName>
</protein>
<reference evidence="1" key="1">
    <citation type="journal article" date="2020" name="Stud. Mycol.">
        <title>101 Dothideomycetes genomes: a test case for predicting lifestyles and emergence of pathogens.</title>
        <authorList>
            <person name="Haridas S."/>
            <person name="Albert R."/>
            <person name="Binder M."/>
            <person name="Bloem J."/>
            <person name="Labutti K."/>
            <person name="Salamov A."/>
            <person name="Andreopoulos B."/>
            <person name="Baker S."/>
            <person name="Barry K."/>
            <person name="Bills G."/>
            <person name="Bluhm B."/>
            <person name="Cannon C."/>
            <person name="Castanera R."/>
            <person name="Culley D."/>
            <person name="Daum C."/>
            <person name="Ezra D."/>
            <person name="Gonzalez J."/>
            <person name="Henrissat B."/>
            <person name="Kuo A."/>
            <person name="Liang C."/>
            <person name="Lipzen A."/>
            <person name="Lutzoni F."/>
            <person name="Magnuson J."/>
            <person name="Mondo S."/>
            <person name="Nolan M."/>
            <person name="Ohm R."/>
            <person name="Pangilinan J."/>
            <person name="Park H.-J."/>
            <person name="Ramirez L."/>
            <person name="Alfaro M."/>
            <person name="Sun H."/>
            <person name="Tritt A."/>
            <person name="Yoshinaga Y."/>
            <person name="Zwiers L.-H."/>
            <person name="Turgeon B."/>
            <person name="Goodwin S."/>
            <person name="Spatafora J."/>
            <person name="Crous P."/>
            <person name="Grigoriev I."/>
        </authorList>
    </citation>
    <scope>NUCLEOTIDE SEQUENCE</scope>
    <source>
        <strain evidence="1">ATCC 200398</strain>
    </source>
</reference>
<keyword evidence="2" id="KW-1185">Reference proteome</keyword>
<comment type="caution">
    <text evidence="1">The sequence shown here is derived from an EMBL/GenBank/DDBJ whole genome shotgun (WGS) entry which is preliminary data.</text>
</comment>
<proteinExistence type="predicted"/>
<dbReference type="Proteomes" id="UP000799755">
    <property type="component" value="Unassembled WGS sequence"/>
</dbReference>
<accession>A0ACB6QM10</accession>
<gene>
    <name evidence="1" type="ORF">BDR25DRAFT_374887</name>
</gene>
<dbReference type="EMBL" id="MU003520">
    <property type="protein sequence ID" value="KAF2467560.1"/>
    <property type="molecule type" value="Genomic_DNA"/>
</dbReference>
<sequence>MYRRDPIVSSSPMGSQAPRPSNSFTDSDDELADDFLTQPTLPLNPIRSSLFPPPTFVTQPTQVLPTTPKSNRVDRESQIQVARSSPAVHSPVISQRQLPYANPMAPPGTYLRRPPPAHRPIAIDLTCDDPPVEADPEEEDTVRSNIKPSRIEETPQKRPLNLSSFQYNPNLVRKRPADNNAGTLPLSKWPRSVPRQIGPARALPVEPDIDMELDDIPDFDMKRKVQRLMAVVPGKPVRVLYEALVAKRGNWDDAAELVTRDHNALPVPSSEDELLSSPKSQQPVKTAKRELNAPTKSIHEKFSTICQAQPGPAPENLPRRKGRLVRGRRNRSPTLSVSPQVPLRPMPRKVELEDEDEAIAISSDSDAEVSDDAEVEDDSLLDFFNTCSVEAMVDLSNQKEDDVRSILARRPFTSLTAVEKIYVDSQLSSGNGKKAKKPKIPMGERLVDSATSMWRGYMAIDQLVIKCEARGKTIAAAMAKWGVDVFGATIEGEVALTSLDDGSDTSSIRDSGIGTPRSSSDTEADTVQKGSRGKSTLLKKPSNMSPDLQLKDYQLVGLNWLNLLWQNGISGILADDMGLGKTCQVIAFLSHLRQLNVQGPHLIVVPGSTLENWLREFQRFSNKLVVEPYYGLQAAREEQQLKILDNRSTIDVIVTTYDLAFKKMDNVFLRKCRPHACIYDEGHVLRNSTTQRYQSLMRIPANFRLLLTGTPLQNNLRELASILAFIMPDIFKDVEDDLTIVFKHKAKTTDSDTHGALLSTQRIKRARSMMTPFILRRKKVQVLKHLPQKTCRIEYCNLTESQSKLYAEQIERQRQVLVDRAAGIQTKDHANVMMKLRQAAIHPLLFRNHYSDHVIRKMSKACLREEKFKDSDPNIIFEELQLYQDYQCHSLATTYPRALGKFRLTNDEWMDSGKIKKLAELLVGFKENGDRTLVFSQFTSVMDILEWVLDTLEMAYFRLDGQTPIAQRQDMLDQFYEDETIPVFMLSTKSGGAGINLACANKVIIFDSSFNPQDDIQAENRAHRVGQTRDVEVIRLVTKGTVEEQIHALGVSKLELDKMVAGEESMTDFKNPSEVKLSAAEEKGLEAVEDMLLEEFQKMGSGDKTKDGDLKKQYLDGLKKAGLDVAA</sequence>
<evidence type="ECO:0000313" key="1">
    <source>
        <dbReference type="EMBL" id="KAF2467560.1"/>
    </source>
</evidence>
<organism evidence="1 2">
    <name type="scientific">Lindgomyces ingoldianus</name>
    <dbReference type="NCBI Taxonomy" id="673940"/>
    <lineage>
        <taxon>Eukaryota</taxon>
        <taxon>Fungi</taxon>
        <taxon>Dikarya</taxon>
        <taxon>Ascomycota</taxon>
        <taxon>Pezizomycotina</taxon>
        <taxon>Dothideomycetes</taxon>
        <taxon>Pleosporomycetidae</taxon>
        <taxon>Pleosporales</taxon>
        <taxon>Lindgomycetaceae</taxon>
        <taxon>Lindgomyces</taxon>
    </lineage>
</organism>
<evidence type="ECO:0000313" key="2">
    <source>
        <dbReference type="Proteomes" id="UP000799755"/>
    </source>
</evidence>
<name>A0ACB6QM10_9PLEO</name>